<proteinExistence type="inferred from homology"/>
<dbReference type="GO" id="GO:0005737">
    <property type="term" value="C:cytoplasm"/>
    <property type="evidence" value="ECO:0007669"/>
    <property type="project" value="UniProtKB-SubCell"/>
</dbReference>
<dbReference type="Proteomes" id="UP000254792">
    <property type="component" value="Chromosome"/>
</dbReference>
<dbReference type="CDD" id="cd01856">
    <property type="entry name" value="YlqF"/>
    <property type="match status" value="1"/>
</dbReference>
<dbReference type="PROSITE" id="PS51721">
    <property type="entry name" value="G_CP"/>
    <property type="match status" value="1"/>
</dbReference>
<evidence type="ECO:0000259" key="5">
    <source>
        <dbReference type="PROSITE" id="PS51721"/>
    </source>
</evidence>
<dbReference type="Gene3D" id="1.10.1580.10">
    <property type="match status" value="1"/>
</dbReference>
<dbReference type="NCBIfam" id="TIGR03596">
    <property type="entry name" value="GTPase_YlqF"/>
    <property type="match status" value="1"/>
</dbReference>
<name>A0A345Z380_9MOLU</name>
<keyword evidence="3" id="KW-0963">Cytoplasm</keyword>
<dbReference type="GO" id="GO:0006412">
    <property type="term" value="P:translation"/>
    <property type="evidence" value="ECO:0007669"/>
    <property type="project" value="TreeGrafter"/>
</dbReference>
<comment type="similarity">
    <text evidence="3">Belongs to the TRAFAC class YlqF/YawG GTPase family. MTG1 subfamily.</text>
</comment>
<dbReference type="InterPro" id="IPR030378">
    <property type="entry name" value="G_CP_dom"/>
</dbReference>
<dbReference type="Pfam" id="PF01926">
    <property type="entry name" value="MMR_HSR1"/>
    <property type="match status" value="1"/>
</dbReference>
<gene>
    <name evidence="6" type="primary">rbgA</name>
    <name evidence="6" type="ORF">SALLE_v1c03850</name>
</gene>
<comment type="function">
    <text evidence="3">Required for a late step of 50S ribosomal subunit assembly. Has GTPase activity.</text>
</comment>
<evidence type="ECO:0000256" key="4">
    <source>
        <dbReference type="PIRSR" id="PIRSR006230-1"/>
    </source>
</evidence>
<evidence type="ECO:0000313" key="6">
    <source>
        <dbReference type="EMBL" id="AXK51059.1"/>
    </source>
</evidence>
<keyword evidence="2 3" id="KW-0342">GTP-binding</keyword>
<evidence type="ECO:0000256" key="3">
    <source>
        <dbReference type="PIRNR" id="PIRNR006230"/>
    </source>
</evidence>
<dbReference type="InterPro" id="IPR019991">
    <property type="entry name" value="GTP-bd_ribosome_bgen"/>
</dbReference>
<dbReference type="OrthoDB" id="9779790at2"/>
<keyword evidence="1 3" id="KW-0547">Nucleotide-binding</keyword>
<evidence type="ECO:0000313" key="7">
    <source>
        <dbReference type="Proteomes" id="UP000254792"/>
    </source>
</evidence>
<dbReference type="InterPro" id="IPR006073">
    <property type="entry name" value="GTP-bd"/>
</dbReference>
<feature type="domain" description="CP-type G" evidence="5">
    <location>
        <begin position="19"/>
        <end position="183"/>
    </location>
</feature>
<dbReference type="KEGG" id="salx:SALLE_v1c03850"/>
<dbReference type="Gene3D" id="3.40.50.300">
    <property type="entry name" value="P-loop containing nucleotide triphosphate hydrolases"/>
    <property type="match status" value="1"/>
</dbReference>
<feature type="binding site" evidence="4">
    <location>
        <position position="179"/>
    </location>
    <ligand>
        <name>GTP</name>
        <dbReference type="ChEBI" id="CHEBI:37565"/>
    </ligand>
</feature>
<accession>A0A345Z380</accession>
<organism evidence="6 7">
    <name type="scientific">Spiroplasma alleghenense</name>
    <dbReference type="NCBI Taxonomy" id="216931"/>
    <lineage>
        <taxon>Bacteria</taxon>
        <taxon>Bacillati</taxon>
        <taxon>Mycoplasmatota</taxon>
        <taxon>Mollicutes</taxon>
        <taxon>Entomoplasmatales</taxon>
        <taxon>Spiroplasmataceae</taxon>
        <taxon>Spiroplasma</taxon>
    </lineage>
</organism>
<keyword evidence="7" id="KW-1185">Reference proteome</keyword>
<dbReference type="RefSeq" id="WP_115557971.1">
    <property type="nucleotide sequence ID" value="NZ_CP031376.1"/>
</dbReference>
<evidence type="ECO:0000256" key="1">
    <source>
        <dbReference type="ARBA" id="ARBA00022741"/>
    </source>
</evidence>
<feature type="binding site" evidence="4">
    <location>
        <begin position="135"/>
        <end position="140"/>
    </location>
    <ligand>
        <name>GTP</name>
        <dbReference type="ChEBI" id="CHEBI:37565"/>
    </ligand>
</feature>
<dbReference type="GO" id="GO:0005525">
    <property type="term" value="F:GTP binding"/>
    <property type="evidence" value="ECO:0007669"/>
    <property type="project" value="UniProtKB-KW"/>
</dbReference>
<dbReference type="PANTHER" id="PTHR45782:SF4">
    <property type="entry name" value="MITOCHONDRIAL RIBOSOME-ASSOCIATED GTPASE 1"/>
    <property type="match status" value="1"/>
</dbReference>
<sequence length="299" mass="34391">MDLEKASFNWFPGHMNKAIKEIQKQIPVVDLIIEIVDARAPYSSQNPIFKKILTNKSKLLVFTKCDLADANVVKQWKDYFEANGNYVYLIKNKTVPIISEIIKLINTITFEKQNRDKNRGIVNPQINALVIGVPNVGKSTVISRLAKGKELKIGNKPGVTRGMQRINLDKNITLIDTPGILPARFANEKEAINLAAINAIKREVIPKERFVCLLIQNLYNNYQETLEKFFQEKFYFNKPLSLDDSVKILESLAQKNQWIVVEGVWDIERVMELFISDLFKNKLENISFENPDFLKNEAY</sequence>
<comment type="subcellular location">
    <subcellularLocation>
        <location evidence="3">Cytoplasm</location>
    </subcellularLocation>
</comment>
<dbReference type="SUPFAM" id="SSF52540">
    <property type="entry name" value="P-loop containing nucleoside triphosphate hydrolases"/>
    <property type="match status" value="1"/>
</dbReference>
<dbReference type="InterPro" id="IPR023179">
    <property type="entry name" value="GTP-bd_ortho_bundle_sf"/>
</dbReference>
<dbReference type="PRINTS" id="PR00326">
    <property type="entry name" value="GTP1OBG"/>
</dbReference>
<dbReference type="PANTHER" id="PTHR45782">
    <property type="entry name" value="MITOCHONDRIAL RIBOSOME-ASSOCIATED GTPASE 1"/>
    <property type="match status" value="1"/>
</dbReference>
<dbReference type="InterPro" id="IPR016478">
    <property type="entry name" value="GTPase_MTG1"/>
</dbReference>
<dbReference type="AlphaFoldDB" id="A0A345Z380"/>
<protein>
    <recommendedName>
        <fullName evidence="3">Ribosome biogenesis GTPase A</fullName>
    </recommendedName>
</protein>
<reference evidence="6 7" key="1">
    <citation type="submission" date="2018-07" db="EMBL/GenBank/DDBJ databases">
        <title>Complete genome sequence of Spiroplasma alleghenense PLHS-1 (ATCC 51752).</title>
        <authorList>
            <person name="Chou L."/>
            <person name="Lee T.-Y."/>
            <person name="Tsai Y.-M."/>
            <person name="Kuo C.-H."/>
        </authorList>
    </citation>
    <scope>NUCLEOTIDE SEQUENCE [LARGE SCALE GENOMIC DNA]</scope>
    <source>
        <strain evidence="6 7">PLHS-1</strain>
    </source>
</reference>
<dbReference type="EMBL" id="CP031376">
    <property type="protein sequence ID" value="AXK51059.1"/>
    <property type="molecule type" value="Genomic_DNA"/>
</dbReference>
<dbReference type="InterPro" id="IPR027417">
    <property type="entry name" value="P-loop_NTPase"/>
</dbReference>
<evidence type="ECO:0000256" key="2">
    <source>
        <dbReference type="ARBA" id="ARBA00023134"/>
    </source>
</evidence>
<dbReference type="GO" id="GO:0003924">
    <property type="term" value="F:GTPase activity"/>
    <property type="evidence" value="ECO:0007669"/>
    <property type="project" value="TreeGrafter"/>
</dbReference>
<dbReference type="PIRSF" id="PIRSF006230">
    <property type="entry name" value="MG442"/>
    <property type="match status" value="1"/>
</dbReference>